<evidence type="ECO:0000313" key="3">
    <source>
        <dbReference type="Proteomes" id="UP001597280"/>
    </source>
</evidence>
<dbReference type="EMBL" id="JBHUFL010000002">
    <property type="protein sequence ID" value="MFD1835452.1"/>
    <property type="molecule type" value="Genomic_DNA"/>
</dbReference>
<dbReference type="Pfam" id="PF13460">
    <property type="entry name" value="NAD_binding_10"/>
    <property type="match status" value="1"/>
</dbReference>
<dbReference type="Proteomes" id="UP001597280">
    <property type="component" value="Unassembled WGS sequence"/>
</dbReference>
<proteinExistence type="predicted"/>
<comment type="caution">
    <text evidence="2">The sequence shown here is derived from an EMBL/GenBank/DDBJ whole genome shotgun (WGS) entry which is preliminary data.</text>
</comment>
<sequence>MARIVVLGGTGYAGTGIVTEAASRGHDVLSVSRTAPASLPEGAAHRAGDLRDETLLQEVTRGADVVIAASAPRGDLAEPGTLRAAYAAAARIAGEQGARFGVVGGAGSTFVAEGGPRVQDTPDFPEAFKPEAKELTDVLADLREDTTGLDWFFVSPAGGFGAYAPGERTGTYRVSDDLLLVDEAGNSALSAEDLGVAIVDEVEKPAHHRARFHVAY</sequence>
<name>A0ABW4PXB8_9MICO</name>
<reference evidence="3" key="1">
    <citation type="journal article" date="2019" name="Int. J. Syst. Evol. Microbiol.">
        <title>The Global Catalogue of Microorganisms (GCM) 10K type strain sequencing project: providing services to taxonomists for standard genome sequencing and annotation.</title>
        <authorList>
            <consortium name="The Broad Institute Genomics Platform"/>
            <consortium name="The Broad Institute Genome Sequencing Center for Infectious Disease"/>
            <person name="Wu L."/>
            <person name="Ma J."/>
        </authorList>
    </citation>
    <scope>NUCLEOTIDE SEQUENCE [LARGE SCALE GENOMIC DNA]</scope>
    <source>
        <strain evidence="3">JCM 11650</strain>
    </source>
</reference>
<feature type="domain" description="NAD(P)-binding" evidence="1">
    <location>
        <begin position="8"/>
        <end position="203"/>
    </location>
</feature>
<gene>
    <name evidence="2" type="ORF">ACFSDA_10235</name>
</gene>
<evidence type="ECO:0000259" key="1">
    <source>
        <dbReference type="Pfam" id="PF13460"/>
    </source>
</evidence>
<evidence type="ECO:0000313" key="2">
    <source>
        <dbReference type="EMBL" id="MFD1835452.1"/>
    </source>
</evidence>
<dbReference type="PANTHER" id="PTHR43355">
    <property type="entry name" value="FLAVIN REDUCTASE (NADPH)"/>
    <property type="match status" value="1"/>
</dbReference>
<organism evidence="2 3">
    <name type="scientific">Brachybacterium rhamnosum</name>
    <dbReference type="NCBI Taxonomy" id="173361"/>
    <lineage>
        <taxon>Bacteria</taxon>
        <taxon>Bacillati</taxon>
        <taxon>Actinomycetota</taxon>
        <taxon>Actinomycetes</taxon>
        <taxon>Micrococcales</taxon>
        <taxon>Dermabacteraceae</taxon>
        <taxon>Brachybacterium</taxon>
    </lineage>
</organism>
<accession>A0ABW4PXB8</accession>
<protein>
    <submittedName>
        <fullName evidence="2">NAD(P)-dependent oxidoreductase</fullName>
    </submittedName>
</protein>
<dbReference type="InterPro" id="IPR051606">
    <property type="entry name" value="Polyketide_Oxido-like"/>
</dbReference>
<keyword evidence="3" id="KW-1185">Reference proteome</keyword>
<dbReference type="SUPFAM" id="SSF51735">
    <property type="entry name" value="NAD(P)-binding Rossmann-fold domains"/>
    <property type="match status" value="1"/>
</dbReference>
<dbReference type="InterPro" id="IPR036291">
    <property type="entry name" value="NAD(P)-bd_dom_sf"/>
</dbReference>
<dbReference type="InterPro" id="IPR016040">
    <property type="entry name" value="NAD(P)-bd_dom"/>
</dbReference>
<dbReference type="RefSeq" id="WP_343904471.1">
    <property type="nucleotide sequence ID" value="NZ_BAAAIS010000002.1"/>
</dbReference>
<dbReference type="Gene3D" id="3.40.50.720">
    <property type="entry name" value="NAD(P)-binding Rossmann-like Domain"/>
    <property type="match status" value="1"/>
</dbReference>
<dbReference type="PANTHER" id="PTHR43355:SF2">
    <property type="entry name" value="FLAVIN REDUCTASE (NADPH)"/>
    <property type="match status" value="1"/>
</dbReference>